<accession>A0A815M065</accession>
<dbReference type="GO" id="GO:0000775">
    <property type="term" value="C:chromosome, centromeric region"/>
    <property type="evidence" value="ECO:0007669"/>
    <property type="project" value="TreeGrafter"/>
</dbReference>
<protein>
    <recommendedName>
        <fullName evidence="2">Sister chromatid cohesion protein DCC1</fullName>
    </recommendedName>
</protein>
<evidence type="ECO:0000313" key="4">
    <source>
        <dbReference type="EMBL" id="CAF1411081.1"/>
    </source>
</evidence>
<dbReference type="PANTHER" id="PTHR13395">
    <property type="entry name" value="SISTER CHROMATID COHESION PROTEIN DCC1-RELATED"/>
    <property type="match status" value="1"/>
</dbReference>
<reference evidence="4" key="1">
    <citation type="submission" date="2021-02" db="EMBL/GenBank/DDBJ databases">
        <authorList>
            <person name="Nowell W R."/>
        </authorList>
    </citation>
    <scope>NUCLEOTIDE SEQUENCE</scope>
</reference>
<dbReference type="GO" id="GO:0031390">
    <property type="term" value="C:Ctf18 RFC-like complex"/>
    <property type="evidence" value="ECO:0007669"/>
    <property type="project" value="InterPro"/>
</dbReference>
<evidence type="ECO:0000313" key="5">
    <source>
        <dbReference type="Proteomes" id="UP000663828"/>
    </source>
</evidence>
<dbReference type="Proteomes" id="UP000663828">
    <property type="component" value="Unassembled WGS sequence"/>
</dbReference>
<dbReference type="Pfam" id="PF09724">
    <property type="entry name" value="Dcc1"/>
    <property type="match status" value="1"/>
</dbReference>
<proteinExistence type="inferred from homology"/>
<gene>
    <name evidence="4" type="ORF">XAT740_LOCUS34676</name>
</gene>
<evidence type="ECO:0000256" key="2">
    <source>
        <dbReference type="ARBA" id="ARBA00017682"/>
    </source>
</evidence>
<evidence type="ECO:0000256" key="1">
    <source>
        <dbReference type="ARBA" id="ARBA00007017"/>
    </source>
</evidence>
<comment type="similarity">
    <text evidence="1">Belongs to the DCC1 family.</text>
</comment>
<keyword evidence="3" id="KW-0235">DNA replication</keyword>
<dbReference type="GO" id="GO:0006260">
    <property type="term" value="P:DNA replication"/>
    <property type="evidence" value="ECO:0007669"/>
    <property type="project" value="UniProtKB-KW"/>
</dbReference>
<dbReference type="GO" id="GO:0034088">
    <property type="term" value="P:maintenance of mitotic sister chromatid cohesion"/>
    <property type="evidence" value="ECO:0007669"/>
    <property type="project" value="TreeGrafter"/>
</dbReference>
<dbReference type="AlphaFoldDB" id="A0A815M065"/>
<dbReference type="PANTHER" id="PTHR13395:SF6">
    <property type="entry name" value="SISTER CHROMATID COHESION PROTEIN DCC1"/>
    <property type="match status" value="1"/>
</dbReference>
<dbReference type="GO" id="GO:0000785">
    <property type="term" value="C:chromatin"/>
    <property type="evidence" value="ECO:0007669"/>
    <property type="project" value="TreeGrafter"/>
</dbReference>
<sequence length="400" mass="46017">MTDEITHFPENVQKLLADARLPTEQLKPVYYELTIGEHFPDDSIRLMEVNSALIEELDKNQKLVIRGTHDDFATLCTSDQIFEMKTAETSNTLLLASPLDSSLSNKENGCVSLKVIQTERVLFWNRDERILQVNSILHAKYELTPCVPKLRRIRQLLEENPYRGRFDDDDENSLARKITVNDLKNEVQASDQAIDAYLKKLNAITVDGHLRLLDFDFRTKLIEYILSLISIHDWSKDDIPIDKCASEMKEMCPKSVAKQFLEQIGTISTEGNSIALNAITISIHYALDLLRNLEKMKLSEFMTCWRECVPSEFSIDLEQLKGYVIHSEDTIAYIDMDTLSEKPDERLKSLFTRKNLWTLAELEPFLTSLTTSSAEFNSLLTMHTRSIIKDGQKHYVPKYS</sequence>
<evidence type="ECO:0000256" key="3">
    <source>
        <dbReference type="ARBA" id="ARBA00022705"/>
    </source>
</evidence>
<comment type="caution">
    <text evidence="4">The sequence shown here is derived from an EMBL/GenBank/DDBJ whole genome shotgun (WGS) entry which is preliminary data.</text>
</comment>
<dbReference type="InterPro" id="IPR019128">
    <property type="entry name" value="Dcc1"/>
</dbReference>
<dbReference type="EMBL" id="CAJNOR010003411">
    <property type="protein sequence ID" value="CAF1411081.1"/>
    <property type="molecule type" value="Genomic_DNA"/>
</dbReference>
<name>A0A815M065_ADIRI</name>
<keyword evidence="5" id="KW-1185">Reference proteome</keyword>
<organism evidence="4 5">
    <name type="scientific">Adineta ricciae</name>
    <name type="common">Rotifer</name>
    <dbReference type="NCBI Taxonomy" id="249248"/>
    <lineage>
        <taxon>Eukaryota</taxon>
        <taxon>Metazoa</taxon>
        <taxon>Spiralia</taxon>
        <taxon>Gnathifera</taxon>
        <taxon>Rotifera</taxon>
        <taxon>Eurotatoria</taxon>
        <taxon>Bdelloidea</taxon>
        <taxon>Adinetida</taxon>
        <taxon>Adinetidae</taxon>
        <taxon>Adineta</taxon>
    </lineage>
</organism>